<evidence type="ECO:0000313" key="3">
    <source>
        <dbReference type="EMBL" id="KAF8467901.1"/>
    </source>
</evidence>
<feature type="transmembrane region" description="Helical" evidence="2">
    <location>
        <begin position="77"/>
        <end position="95"/>
    </location>
</feature>
<dbReference type="Proteomes" id="UP000759537">
    <property type="component" value="Unassembled WGS sequence"/>
</dbReference>
<feature type="transmembrane region" description="Helical" evidence="2">
    <location>
        <begin position="48"/>
        <end position="65"/>
    </location>
</feature>
<feature type="compositionally biased region" description="Polar residues" evidence="1">
    <location>
        <begin position="9"/>
        <end position="18"/>
    </location>
</feature>
<sequence length="383" mass="42938">MLTDAHLSQVEQGQNGPTSPVVVREDNTQGDGKQQHPPPLGVPLTGNALFTISWILCLGVPKAVYSYRGNSVIPTTLDWVVGLIFTVISLCLGLIEAKRPELSPWFFEVDWAPYILKFVRRHDVHLWFASVLPLLLAVKTMSFVEKTKQLVINTASSTEALKRNEYNWVVYVQHICEEPSTAVQFLALYDVDSVKDVQFHKHGPSQLVLVFSMAVFLFCLHGLKVLWPKGFIQGKWFFGSLISIWTCTHVLFLGVNGLKINSDVANFMNLMTIRLYLWMTPWASSLFLEQFGESHRFLKHFAQCCNVILCVCPAILELTWGSPGFPGTLYRLLFLCFTVGPIWGSFSVIIPPSWVNWFTSIREAAYGGICSAGGKAKAYVLGV</sequence>
<reference evidence="3" key="2">
    <citation type="journal article" date="2020" name="Nat. Commun.">
        <title>Large-scale genome sequencing of mycorrhizal fungi provides insights into the early evolution of symbiotic traits.</title>
        <authorList>
            <person name="Miyauchi S."/>
            <person name="Kiss E."/>
            <person name="Kuo A."/>
            <person name="Drula E."/>
            <person name="Kohler A."/>
            <person name="Sanchez-Garcia M."/>
            <person name="Morin E."/>
            <person name="Andreopoulos B."/>
            <person name="Barry K.W."/>
            <person name="Bonito G."/>
            <person name="Buee M."/>
            <person name="Carver A."/>
            <person name="Chen C."/>
            <person name="Cichocki N."/>
            <person name="Clum A."/>
            <person name="Culley D."/>
            <person name="Crous P.W."/>
            <person name="Fauchery L."/>
            <person name="Girlanda M."/>
            <person name="Hayes R.D."/>
            <person name="Keri Z."/>
            <person name="LaButti K."/>
            <person name="Lipzen A."/>
            <person name="Lombard V."/>
            <person name="Magnuson J."/>
            <person name="Maillard F."/>
            <person name="Murat C."/>
            <person name="Nolan M."/>
            <person name="Ohm R.A."/>
            <person name="Pangilinan J."/>
            <person name="Pereira M.F."/>
            <person name="Perotto S."/>
            <person name="Peter M."/>
            <person name="Pfister S."/>
            <person name="Riley R."/>
            <person name="Sitrit Y."/>
            <person name="Stielow J.B."/>
            <person name="Szollosi G."/>
            <person name="Zifcakova L."/>
            <person name="Stursova M."/>
            <person name="Spatafora J.W."/>
            <person name="Tedersoo L."/>
            <person name="Vaario L.M."/>
            <person name="Yamada A."/>
            <person name="Yan M."/>
            <person name="Wang P."/>
            <person name="Xu J."/>
            <person name="Bruns T."/>
            <person name="Baldrian P."/>
            <person name="Vilgalys R."/>
            <person name="Dunand C."/>
            <person name="Henrissat B."/>
            <person name="Grigoriev I.V."/>
            <person name="Hibbett D."/>
            <person name="Nagy L.G."/>
            <person name="Martin F.M."/>
        </authorList>
    </citation>
    <scope>NUCLEOTIDE SEQUENCE</scope>
    <source>
        <strain evidence="3">Prilba</strain>
    </source>
</reference>
<evidence type="ECO:0000256" key="1">
    <source>
        <dbReference type="SAM" id="MobiDB-lite"/>
    </source>
</evidence>
<accession>A0A9P5JVX7</accession>
<organism evidence="3 4">
    <name type="scientific">Russula ochroleuca</name>
    <dbReference type="NCBI Taxonomy" id="152965"/>
    <lineage>
        <taxon>Eukaryota</taxon>
        <taxon>Fungi</taxon>
        <taxon>Dikarya</taxon>
        <taxon>Basidiomycota</taxon>
        <taxon>Agaricomycotina</taxon>
        <taxon>Agaricomycetes</taxon>
        <taxon>Russulales</taxon>
        <taxon>Russulaceae</taxon>
        <taxon>Russula</taxon>
    </lineage>
</organism>
<evidence type="ECO:0000256" key="2">
    <source>
        <dbReference type="SAM" id="Phobius"/>
    </source>
</evidence>
<comment type="caution">
    <text evidence="3">The sequence shown here is derived from an EMBL/GenBank/DDBJ whole genome shotgun (WGS) entry which is preliminary data.</text>
</comment>
<dbReference type="OrthoDB" id="10319568at2759"/>
<feature type="transmembrane region" description="Helical" evidence="2">
    <location>
        <begin position="124"/>
        <end position="144"/>
    </location>
</feature>
<reference evidence="3" key="1">
    <citation type="submission" date="2019-10" db="EMBL/GenBank/DDBJ databases">
        <authorList>
            <consortium name="DOE Joint Genome Institute"/>
            <person name="Kuo A."/>
            <person name="Miyauchi S."/>
            <person name="Kiss E."/>
            <person name="Drula E."/>
            <person name="Kohler A."/>
            <person name="Sanchez-Garcia M."/>
            <person name="Andreopoulos B."/>
            <person name="Barry K.W."/>
            <person name="Bonito G."/>
            <person name="Buee M."/>
            <person name="Carver A."/>
            <person name="Chen C."/>
            <person name="Cichocki N."/>
            <person name="Clum A."/>
            <person name="Culley D."/>
            <person name="Crous P.W."/>
            <person name="Fauchery L."/>
            <person name="Girlanda M."/>
            <person name="Hayes R."/>
            <person name="Keri Z."/>
            <person name="LaButti K."/>
            <person name="Lipzen A."/>
            <person name="Lombard V."/>
            <person name="Magnuson J."/>
            <person name="Maillard F."/>
            <person name="Morin E."/>
            <person name="Murat C."/>
            <person name="Nolan M."/>
            <person name="Ohm R."/>
            <person name="Pangilinan J."/>
            <person name="Pereira M."/>
            <person name="Perotto S."/>
            <person name="Peter M."/>
            <person name="Riley R."/>
            <person name="Sitrit Y."/>
            <person name="Stielow B."/>
            <person name="Szollosi G."/>
            <person name="Zifcakova L."/>
            <person name="Stursova M."/>
            <person name="Spatafora J.W."/>
            <person name="Tedersoo L."/>
            <person name="Vaario L.-M."/>
            <person name="Yamada A."/>
            <person name="Yan M."/>
            <person name="Wang P."/>
            <person name="Xu J."/>
            <person name="Bruns T."/>
            <person name="Baldrian P."/>
            <person name="Vilgalys R."/>
            <person name="Henrissat B."/>
            <person name="Grigoriev I.V."/>
            <person name="Hibbett D."/>
            <person name="Nagy L.G."/>
            <person name="Martin F.M."/>
        </authorList>
    </citation>
    <scope>NUCLEOTIDE SEQUENCE</scope>
    <source>
        <strain evidence="3">Prilba</strain>
    </source>
</reference>
<dbReference type="EMBL" id="WHVB01000034">
    <property type="protein sequence ID" value="KAF8467901.1"/>
    <property type="molecule type" value="Genomic_DNA"/>
</dbReference>
<evidence type="ECO:0000313" key="4">
    <source>
        <dbReference type="Proteomes" id="UP000759537"/>
    </source>
</evidence>
<proteinExistence type="predicted"/>
<feature type="transmembrane region" description="Helical" evidence="2">
    <location>
        <begin position="332"/>
        <end position="350"/>
    </location>
</feature>
<name>A0A9P5JVX7_9AGAM</name>
<feature type="transmembrane region" description="Helical" evidence="2">
    <location>
        <begin position="207"/>
        <end position="224"/>
    </location>
</feature>
<keyword evidence="2" id="KW-1133">Transmembrane helix</keyword>
<protein>
    <submittedName>
        <fullName evidence="3">Uncharacterized protein</fullName>
    </submittedName>
</protein>
<feature type="transmembrane region" description="Helical" evidence="2">
    <location>
        <begin position="267"/>
        <end position="288"/>
    </location>
</feature>
<keyword evidence="2" id="KW-0472">Membrane</keyword>
<keyword evidence="2" id="KW-0812">Transmembrane</keyword>
<keyword evidence="4" id="KW-1185">Reference proteome</keyword>
<gene>
    <name evidence="3" type="ORF">DFH94DRAFT_857082</name>
</gene>
<feature type="transmembrane region" description="Helical" evidence="2">
    <location>
        <begin position="236"/>
        <end position="255"/>
    </location>
</feature>
<dbReference type="AlphaFoldDB" id="A0A9P5JVX7"/>
<feature type="region of interest" description="Disordered" evidence="1">
    <location>
        <begin position="1"/>
        <end position="40"/>
    </location>
</feature>